<evidence type="ECO:0000313" key="9">
    <source>
        <dbReference type="EMBL" id="MDN6900264.1"/>
    </source>
</evidence>
<dbReference type="InterPro" id="IPR047215">
    <property type="entry name" value="Galactose_mutarotase-like"/>
</dbReference>
<feature type="active site" description="Proton donor" evidence="6">
    <location>
        <position position="178"/>
    </location>
</feature>
<dbReference type="CDD" id="cd09019">
    <property type="entry name" value="galactose_mutarotase_like"/>
    <property type="match status" value="1"/>
</dbReference>
<reference evidence="10" key="3">
    <citation type="submission" date="2020-01" db="EMBL/GenBank/DDBJ databases">
        <authorList>
            <person name="Cousin F.J."/>
            <person name="Le Guellec R."/>
            <person name="Cretenet M."/>
        </authorList>
    </citation>
    <scope>NUCLEOTIDE SEQUENCE</scope>
    <source>
        <strain evidence="10">UCMA 15228</strain>
    </source>
</reference>
<dbReference type="GO" id="GO:0004034">
    <property type="term" value="F:aldose 1-epimerase activity"/>
    <property type="evidence" value="ECO:0007669"/>
    <property type="project" value="TreeGrafter"/>
</dbReference>
<dbReference type="GO" id="GO:0033499">
    <property type="term" value="P:galactose catabolic process via UDP-galactose, Leloir pathway"/>
    <property type="evidence" value="ECO:0007669"/>
    <property type="project" value="TreeGrafter"/>
</dbReference>
<accession>A0AAJ1VNX4</accession>
<dbReference type="InterPro" id="IPR015443">
    <property type="entry name" value="Aldose_1-epimerase"/>
</dbReference>
<dbReference type="InterPro" id="IPR008183">
    <property type="entry name" value="Aldose_1/G6P_1-epimerase"/>
</dbReference>
<gene>
    <name evidence="10" type="ORF">DLJ48_04550</name>
    <name evidence="9" type="ORF">EVC35_04485</name>
</gene>
<dbReference type="EMBL" id="SDWY01000002">
    <property type="protein sequence ID" value="MDN6900264.1"/>
    <property type="molecule type" value="Genomic_DNA"/>
</dbReference>
<reference evidence="9" key="2">
    <citation type="submission" date="2019-01" db="EMBL/GenBank/DDBJ databases">
        <title>Oenococcus sicerae UCMA17102.</title>
        <authorList>
            <person name="Cousin F.J."/>
            <person name="Le Guellec R."/>
            <person name="Cretenet M."/>
        </authorList>
    </citation>
    <scope>NUCLEOTIDE SEQUENCE</scope>
    <source>
        <strain evidence="9">UCMA17102</strain>
    </source>
</reference>
<evidence type="ECO:0000256" key="4">
    <source>
        <dbReference type="ARBA" id="ARBA00023277"/>
    </source>
</evidence>
<comment type="function">
    <text evidence="5">Catalyzes the interconversion of alpha and beta anomers of maltose.</text>
</comment>
<dbReference type="PIRSF" id="PIRSF005096">
    <property type="entry name" value="GALM"/>
    <property type="match status" value="1"/>
</dbReference>
<proteinExistence type="inferred from homology"/>
<evidence type="ECO:0000313" key="11">
    <source>
        <dbReference type="Proteomes" id="UP000286907"/>
    </source>
</evidence>
<organism evidence="9 12">
    <name type="scientific">Oenococcus sicerae</name>
    <dbReference type="NCBI Taxonomy" id="2203724"/>
    <lineage>
        <taxon>Bacteria</taxon>
        <taxon>Bacillati</taxon>
        <taxon>Bacillota</taxon>
        <taxon>Bacilli</taxon>
        <taxon>Lactobacillales</taxon>
        <taxon>Lactobacillaceae</taxon>
        <taxon>Oenococcus</taxon>
    </lineage>
</organism>
<dbReference type="EMBL" id="CP029684">
    <property type="protein sequence ID" value="QAS69841.1"/>
    <property type="molecule type" value="Genomic_DNA"/>
</dbReference>
<dbReference type="PANTHER" id="PTHR10091">
    <property type="entry name" value="ALDOSE-1-EPIMERASE"/>
    <property type="match status" value="1"/>
</dbReference>
<evidence type="ECO:0000256" key="1">
    <source>
        <dbReference type="ARBA" id="ARBA00005028"/>
    </source>
</evidence>
<dbReference type="InterPro" id="IPR014718">
    <property type="entry name" value="GH-type_carb-bd"/>
</dbReference>
<comment type="catalytic activity">
    <reaction evidence="5">
        <text>alpha-maltose = beta-maltose</text>
        <dbReference type="Rhea" id="RHEA:21228"/>
        <dbReference type="ChEBI" id="CHEBI:18147"/>
        <dbReference type="ChEBI" id="CHEBI:18167"/>
        <dbReference type="EC" id="5.1.3.21"/>
    </reaction>
</comment>
<dbReference type="GO" id="GO:0006006">
    <property type="term" value="P:glucose metabolic process"/>
    <property type="evidence" value="ECO:0007669"/>
    <property type="project" value="TreeGrafter"/>
</dbReference>
<evidence type="ECO:0000256" key="5">
    <source>
        <dbReference type="PIRNR" id="PIRNR005096"/>
    </source>
</evidence>
<evidence type="ECO:0000256" key="2">
    <source>
        <dbReference type="ARBA" id="ARBA00006206"/>
    </source>
</evidence>
<dbReference type="PANTHER" id="PTHR10091:SF0">
    <property type="entry name" value="GALACTOSE MUTAROTASE"/>
    <property type="match status" value="1"/>
</dbReference>
<name>A0AAJ1VNX4_9LACO</name>
<sequence>MKIEKTNFGETNGRQIDKYRLTNKRGTRISLITLGATWQEFSAVEADKRQQLIVGFDNLADYVNTTYYLCKAVGRVAGRIAKAEFKLDGKNYKIENNEGGNALHGGSHGFSFINWDAHTEESAEQASVVFTHQIKSSDDQYPGNLKVTITYTLDENDNVHVRFTGESDQATLFNPTIHTYFNVTDTQHDLKTQWLKINSSKRLELASDKLPTGRFITVQDTNYDFQKPQNVQHVLNKLQEDTNTIELDDAFLVNAADEEPVAEIGDTAGKRQVRIYSKRNAVVVFTTNPLDPVREQQHDFNALAIECQTLPDAIHHQNFGDITIPADQTVTQEIIYQYKH</sequence>
<dbReference type="EC" id="5.1.3.21" evidence="5"/>
<dbReference type="Gene3D" id="2.70.98.10">
    <property type="match status" value="1"/>
</dbReference>
<evidence type="ECO:0000256" key="6">
    <source>
        <dbReference type="PIRSR" id="PIRSR005096-1"/>
    </source>
</evidence>
<evidence type="ECO:0000256" key="8">
    <source>
        <dbReference type="PIRSR" id="PIRSR005096-3"/>
    </source>
</evidence>
<evidence type="ECO:0000313" key="12">
    <source>
        <dbReference type="Proteomes" id="UP001167919"/>
    </source>
</evidence>
<protein>
    <recommendedName>
        <fullName evidence="5">Maltose epimerase</fullName>
        <ecNumber evidence="5">5.1.3.21</ecNumber>
    </recommendedName>
</protein>
<feature type="binding site" evidence="7">
    <location>
        <position position="248"/>
    </location>
    <ligand>
        <name>beta-D-galactose</name>
        <dbReference type="ChEBI" id="CHEBI:27667"/>
    </ligand>
</feature>
<dbReference type="AlphaFoldDB" id="A0AAJ1VNX4"/>
<keyword evidence="11" id="KW-1185">Reference proteome</keyword>
<keyword evidence="3 5" id="KW-0413">Isomerase</keyword>
<dbReference type="RefSeq" id="WP_128686315.1">
    <property type="nucleotide sequence ID" value="NZ_CP029684.2"/>
</dbReference>
<feature type="active site" description="Proton acceptor" evidence="6">
    <location>
        <position position="306"/>
    </location>
</feature>
<feature type="binding site" evidence="8">
    <location>
        <begin position="178"/>
        <end position="180"/>
    </location>
    <ligand>
        <name>beta-D-galactose</name>
        <dbReference type="ChEBI" id="CHEBI:27667"/>
    </ligand>
</feature>
<comment type="pathway">
    <text evidence="1 5">Carbohydrate metabolism; hexose metabolism.</text>
</comment>
<evidence type="ECO:0000256" key="7">
    <source>
        <dbReference type="PIRSR" id="PIRSR005096-2"/>
    </source>
</evidence>
<dbReference type="GO" id="GO:0050558">
    <property type="term" value="F:maltose epimerase activity"/>
    <property type="evidence" value="ECO:0007669"/>
    <property type="project" value="UniProtKB-EC"/>
</dbReference>
<dbReference type="Pfam" id="PF01263">
    <property type="entry name" value="Aldose_epim"/>
    <property type="match status" value="1"/>
</dbReference>
<dbReference type="GO" id="GO:0005737">
    <property type="term" value="C:cytoplasm"/>
    <property type="evidence" value="ECO:0007669"/>
    <property type="project" value="TreeGrafter"/>
</dbReference>
<dbReference type="Proteomes" id="UP001167919">
    <property type="component" value="Unassembled WGS sequence"/>
</dbReference>
<evidence type="ECO:0000256" key="3">
    <source>
        <dbReference type="ARBA" id="ARBA00023235"/>
    </source>
</evidence>
<dbReference type="GO" id="GO:0030246">
    <property type="term" value="F:carbohydrate binding"/>
    <property type="evidence" value="ECO:0007669"/>
    <property type="project" value="InterPro"/>
</dbReference>
<dbReference type="Proteomes" id="UP000286907">
    <property type="component" value="Chromosome"/>
</dbReference>
<comment type="similarity">
    <text evidence="2 5">Belongs to the aldose epimerase family.</text>
</comment>
<reference evidence="10 11" key="1">
    <citation type="journal article" date="2019" name="Syst. Appl. Microbiol.">
        <title>Oenococcus sicerae sp. nov., isolated from French cider.</title>
        <authorList>
            <person name="Cousin F.J."/>
            <person name="Le Guellec R."/>
            <person name="Chagnot C."/>
            <person name="Goux D."/>
            <person name="Dalmasso M."/>
            <person name="Laplace J.M."/>
            <person name="Cretenet M."/>
        </authorList>
    </citation>
    <scope>NUCLEOTIDE SEQUENCE [LARGE SCALE GENOMIC DNA]</scope>
    <source>
        <strain evidence="10 11">UCMA 15228</strain>
    </source>
</reference>
<dbReference type="InterPro" id="IPR011013">
    <property type="entry name" value="Gal_mutarotase_sf_dom"/>
</dbReference>
<evidence type="ECO:0000313" key="10">
    <source>
        <dbReference type="EMBL" id="QAS69841.1"/>
    </source>
</evidence>
<dbReference type="SUPFAM" id="SSF74650">
    <property type="entry name" value="Galactose mutarotase-like"/>
    <property type="match status" value="1"/>
</dbReference>
<keyword evidence="4 5" id="KW-0119">Carbohydrate metabolism</keyword>